<dbReference type="Proteomes" id="UP000323386">
    <property type="component" value="Unassembled WGS sequence"/>
</dbReference>
<keyword evidence="1" id="KW-0732">Signal</keyword>
<protein>
    <submittedName>
        <fullName evidence="2">Uncharacterized protein</fullName>
    </submittedName>
</protein>
<dbReference type="AlphaFoldDB" id="A0A5C3F7S3"/>
<name>A0A5C3F7S3_9BASI</name>
<dbReference type="EMBL" id="OOIP01000016">
    <property type="protein sequence ID" value="SPO39767.1"/>
    <property type="molecule type" value="Genomic_DNA"/>
</dbReference>
<reference evidence="2 3" key="1">
    <citation type="submission" date="2018-03" db="EMBL/GenBank/DDBJ databases">
        <authorList>
            <person name="Guldener U."/>
        </authorList>
    </citation>
    <scope>NUCLEOTIDE SEQUENCE [LARGE SCALE GENOMIC DNA]</scope>
    <source>
        <strain evidence="2 3">DAOM196992</strain>
    </source>
</reference>
<sequence>MKFDALVTILSVALLGTVARAQSHVSPILNPPDEPAVEPTPFEQPCNLPKLPTGATNVLYYQIPGTGFLRIYKDGHGIEVIGYARYDSSCTLWRIVERGVDVPLIGLQSGQETPCPGNDDLPKACDYFSSPRNPNKYTFGHFFLLGECSGQHCDPWRSSTLADAVRSMGPLPVADATA</sequence>
<feature type="chain" id="PRO_5022743449" evidence="1">
    <location>
        <begin position="22"/>
        <end position="178"/>
    </location>
</feature>
<feature type="signal peptide" evidence="1">
    <location>
        <begin position="1"/>
        <end position="21"/>
    </location>
</feature>
<keyword evidence="3" id="KW-1185">Reference proteome</keyword>
<evidence type="ECO:0000313" key="2">
    <source>
        <dbReference type="EMBL" id="SPO39767.1"/>
    </source>
</evidence>
<gene>
    <name evidence="2" type="ORF">PSFLO_05248</name>
</gene>
<organism evidence="2 3">
    <name type="scientific">Pseudozyma flocculosa</name>
    <dbReference type="NCBI Taxonomy" id="84751"/>
    <lineage>
        <taxon>Eukaryota</taxon>
        <taxon>Fungi</taxon>
        <taxon>Dikarya</taxon>
        <taxon>Basidiomycota</taxon>
        <taxon>Ustilaginomycotina</taxon>
        <taxon>Ustilaginomycetes</taxon>
        <taxon>Ustilaginales</taxon>
        <taxon>Ustilaginaceae</taxon>
        <taxon>Pseudozyma</taxon>
    </lineage>
</organism>
<proteinExistence type="predicted"/>
<evidence type="ECO:0000256" key="1">
    <source>
        <dbReference type="SAM" id="SignalP"/>
    </source>
</evidence>
<accession>A0A5C3F7S3</accession>
<evidence type="ECO:0000313" key="3">
    <source>
        <dbReference type="Proteomes" id="UP000323386"/>
    </source>
</evidence>